<feature type="region of interest" description="Disordered" evidence="1">
    <location>
        <begin position="28"/>
        <end position="49"/>
    </location>
</feature>
<evidence type="ECO:0000313" key="2">
    <source>
        <dbReference type="EMBL" id="GCL39370.1"/>
    </source>
</evidence>
<keyword evidence="3" id="KW-1185">Reference proteome</keyword>
<dbReference type="Proteomes" id="UP000300142">
    <property type="component" value="Unassembled WGS sequence"/>
</dbReference>
<name>A0A480A2V7_9CYAN</name>
<accession>A0A480A2V7</accession>
<dbReference type="RefSeq" id="WP_187041506.1">
    <property type="nucleotide sequence ID" value="NZ_BJCE01000245.1"/>
</dbReference>
<reference evidence="3" key="1">
    <citation type="submission" date="2019-02" db="EMBL/GenBank/DDBJ databases">
        <title>Draft genome sequence of Sphaerospermopsis reniformis NIES-1949.</title>
        <authorList>
            <person name="Yamaguchi H."/>
            <person name="Suzuki S."/>
            <person name="Kawachi M."/>
        </authorList>
    </citation>
    <scope>NUCLEOTIDE SEQUENCE [LARGE SCALE GENOMIC DNA]</scope>
    <source>
        <strain evidence="3">NIES-1949</strain>
    </source>
</reference>
<dbReference type="EMBL" id="BJCE01000245">
    <property type="protein sequence ID" value="GCL39370.1"/>
    <property type="molecule type" value="Genomic_DNA"/>
</dbReference>
<organism evidence="2 3">
    <name type="scientific">Sphaerospermopsis reniformis</name>
    <dbReference type="NCBI Taxonomy" id="531300"/>
    <lineage>
        <taxon>Bacteria</taxon>
        <taxon>Bacillati</taxon>
        <taxon>Cyanobacteriota</taxon>
        <taxon>Cyanophyceae</taxon>
        <taxon>Nostocales</taxon>
        <taxon>Aphanizomenonaceae</taxon>
        <taxon>Sphaerospermopsis</taxon>
    </lineage>
</organism>
<protein>
    <submittedName>
        <fullName evidence="2">Uncharacterized protein</fullName>
    </submittedName>
</protein>
<dbReference type="AlphaFoldDB" id="A0A480A2V7"/>
<evidence type="ECO:0000313" key="3">
    <source>
        <dbReference type="Proteomes" id="UP000300142"/>
    </source>
</evidence>
<feature type="compositionally biased region" description="Basic and acidic residues" evidence="1">
    <location>
        <begin position="37"/>
        <end position="49"/>
    </location>
</feature>
<evidence type="ECO:0000256" key="1">
    <source>
        <dbReference type="SAM" id="MobiDB-lite"/>
    </source>
</evidence>
<proteinExistence type="predicted"/>
<sequence length="49" mass="5620">MTNALENKSAKKAKQSFIRVDIGVPKVPVRKNNTKKQQRELLSDWEHAS</sequence>
<gene>
    <name evidence="2" type="ORF">SR1949_44960</name>
</gene>
<comment type="caution">
    <text evidence="2">The sequence shown here is derived from an EMBL/GenBank/DDBJ whole genome shotgun (WGS) entry which is preliminary data.</text>
</comment>